<dbReference type="Proteomes" id="UP001595773">
    <property type="component" value="Unassembled WGS sequence"/>
</dbReference>
<comment type="caution">
    <text evidence="3">The sequence shown here is derived from an EMBL/GenBank/DDBJ whole genome shotgun (WGS) entry which is preliminary data.</text>
</comment>
<evidence type="ECO:0000256" key="2">
    <source>
        <dbReference type="SAM" id="Phobius"/>
    </source>
</evidence>
<name>A0ABV8R189_9MICC</name>
<dbReference type="RefSeq" id="WP_230067496.1">
    <property type="nucleotide sequence ID" value="NZ_BAABLL010000004.1"/>
</dbReference>
<feature type="region of interest" description="Disordered" evidence="1">
    <location>
        <begin position="156"/>
        <end position="219"/>
    </location>
</feature>
<evidence type="ECO:0000256" key="1">
    <source>
        <dbReference type="SAM" id="MobiDB-lite"/>
    </source>
</evidence>
<organism evidence="3 4">
    <name type="scientific">Arthrobacter cryoconiti</name>
    <dbReference type="NCBI Taxonomy" id="748907"/>
    <lineage>
        <taxon>Bacteria</taxon>
        <taxon>Bacillati</taxon>
        <taxon>Actinomycetota</taxon>
        <taxon>Actinomycetes</taxon>
        <taxon>Micrococcales</taxon>
        <taxon>Micrococcaceae</taxon>
        <taxon>Arthrobacter</taxon>
    </lineage>
</organism>
<evidence type="ECO:0000313" key="3">
    <source>
        <dbReference type="EMBL" id="MFC4265705.1"/>
    </source>
</evidence>
<keyword evidence="2" id="KW-0812">Transmembrane</keyword>
<proteinExistence type="predicted"/>
<reference evidence="4" key="1">
    <citation type="journal article" date="2019" name="Int. J. Syst. Evol. Microbiol.">
        <title>The Global Catalogue of Microorganisms (GCM) 10K type strain sequencing project: providing services to taxonomists for standard genome sequencing and annotation.</title>
        <authorList>
            <consortium name="The Broad Institute Genomics Platform"/>
            <consortium name="The Broad Institute Genome Sequencing Center for Infectious Disease"/>
            <person name="Wu L."/>
            <person name="Ma J."/>
        </authorList>
    </citation>
    <scope>NUCLEOTIDE SEQUENCE [LARGE SCALE GENOMIC DNA]</scope>
    <source>
        <strain evidence="4">CGMCC 1.10698</strain>
    </source>
</reference>
<feature type="transmembrane region" description="Helical" evidence="2">
    <location>
        <begin position="27"/>
        <end position="51"/>
    </location>
</feature>
<keyword evidence="2" id="KW-1133">Transmembrane helix</keyword>
<protein>
    <submittedName>
        <fullName evidence="3">Uncharacterized protein</fullName>
    </submittedName>
</protein>
<keyword evidence="2" id="KW-0472">Membrane</keyword>
<gene>
    <name evidence="3" type="ORF">ACFOW9_08825</name>
</gene>
<accession>A0ABV8R189</accession>
<dbReference type="EMBL" id="JBHSCQ010000010">
    <property type="protein sequence ID" value="MFC4265705.1"/>
    <property type="molecule type" value="Genomic_DNA"/>
</dbReference>
<sequence length="219" mass="24191">MDDKQIQEIADRVIGALQALAPRDPSIWADFAALTPIAALVAAIVAAVVGYRNLKQQQRALAAQISTHESTLKQKSESDAKSEWWRRTQWSLDATTSVNTTMYGYGTGVLVLMAKSKLADPEDKELLDAVWQATSTEMQDEDIERLIKDAQWQENLTEEETASVQSYYEDTDDSLGMTDNDIASPVPKEAGKKPRHSTGTVDAGAKSRENRSNMEKKDG</sequence>
<feature type="compositionally biased region" description="Basic and acidic residues" evidence="1">
    <location>
        <begin position="205"/>
        <end position="219"/>
    </location>
</feature>
<keyword evidence="4" id="KW-1185">Reference proteome</keyword>
<evidence type="ECO:0000313" key="4">
    <source>
        <dbReference type="Proteomes" id="UP001595773"/>
    </source>
</evidence>